<comment type="pathway">
    <text evidence="7">Bacterial outer membrane biogenesis; LPS lipid A biosynthesis.</text>
</comment>
<dbReference type="NCBIfam" id="TIGR01853">
    <property type="entry name" value="lipid_A_lpxD"/>
    <property type="match status" value="1"/>
</dbReference>
<dbReference type="InterPro" id="IPR056729">
    <property type="entry name" value="GMPPB_C"/>
</dbReference>
<dbReference type="GO" id="GO:0016410">
    <property type="term" value="F:N-acyltransferase activity"/>
    <property type="evidence" value="ECO:0007669"/>
    <property type="project" value="InterPro"/>
</dbReference>
<feature type="domain" description="Mannose-1-phosphate guanyltransferase C-terminal" evidence="9">
    <location>
        <begin position="104"/>
        <end position="183"/>
    </location>
</feature>
<evidence type="ECO:0000256" key="5">
    <source>
        <dbReference type="ARBA" id="ARBA00023098"/>
    </source>
</evidence>
<dbReference type="PANTHER" id="PTHR43378:SF2">
    <property type="entry name" value="UDP-3-O-ACYLGLUCOSAMINE N-ACYLTRANSFERASE 1, MITOCHONDRIAL-RELATED"/>
    <property type="match status" value="1"/>
</dbReference>
<dbReference type="PANTHER" id="PTHR43378">
    <property type="entry name" value="UDP-3-O-ACYLGLUCOSAMINE N-ACYLTRANSFERASE"/>
    <property type="match status" value="1"/>
</dbReference>
<name>A0A951PCH3_9CYAN</name>
<evidence type="ECO:0000256" key="4">
    <source>
        <dbReference type="ARBA" id="ARBA00022737"/>
    </source>
</evidence>
<keyword evidence="5 7" id="KW-0443">Lipid metabolism</keyword>
<evidence type="ECO:0000256" key="1">
    <source>
        <dbReference type="ARBA" id="ARBA00022516"/>
    </source>
</evidence>
<sequence>MKFSELVQQLGATQVERGSDPEIIAVTPIEATQPQTLSYIEGQKFAARIASTTASALILPPDADLQAAATAAGLAWIADAQPRRVFAQAIALFYQPARPAPGIHPTAVIDPTAKLGKDLTIGAHVVIEANVRLGDQVCIYANAVVYPEAQIGNRSILHANCTIHERTQIGADCVIHSGAVIGAEGFGFVPVPEGWLKMPQSGYVILEAEVEVGCNSTIDRPALGDTRIGRGTKIDNLVHIGHGCQVGEHCVMAGQAGLSGAVHLGNRVILAGQAGIVDHVKMGDGSIASAKAGVHSDVAAGTIVTGVPAIPHRLFVKATAVFNRLPEMYQSLRQVQKQLNQK</sequence>
<dbReference type="InterPro" id="IPR018357">
    <property type="entry name" value="Hexapep_transf_CS"/>
</dbReference>
<keyword evidence="1 7" id="KW-0444">Lipid biosynthesis</keyword>
<comment type="subunit">
    <text evidence="7">Homotrimer.</text>
</comment>
<dbReference type="InterPro" id="IPR001451">
    <property type="entry name" value="Hexapep"/>
</dbReference>
<dbReference type="Proteomes" id="UP000707356">
    <property type="component" value="Unassembled WGS sequence"/>
</dbReference>
<evidence type="ECO:0000256" key="7">
    <source>
        <dbReference type="HAMAP-Rule" id="MF_00523"/>
    </source>
</evidence>
<evidence type="ECO:0000259" key="8">
    <source>
        <dbReference type="Pfam" id="PF04613"/>
    </source>
</evidence>
<dbReference type="NCBIfam" id="NF002060">
    <property type="entry name" value="PRK00892.1"/>
    <property type="match status" value="1"/>
</dbReference>
<dbReference type="AlphaFoldDB" id="A0A951PCH3"/>
<evidence type="ECO:0000259" key="9">
    <source>
        <dbReference type="Pfam" id="PF25087"/>
    </source>
</evidence>
<dbReference type="PROSITE" id="PS00101">
    <property type="entry name" value="HEXAPEP_TRANSFERASES"/>
    <property type="match status" value="1"/>
</dbReference>
<accession>A0A951PCH3</accession>
<feature type="active site" description="Proton acceptor" evidence="7">
    <location>
        <position position="242"/>
    </location>
</feature>
<keyword evidence="4 7" id="KW-0677">Repeat</keyword>
<keyword evidence="2 7" id="KW-0441">Lipid A biosynthesis</keyword>
<dbReference type="GO" id="GO:0043886">
    <property type="term" value="F:structural constituent of carboxysome shell"/>
    <property type="evidence" value="ECO:0007669"/>
    <property type="project" value="UniProtKB-ARBA"/>
</dbReference>
<dbReference type="GO" id="GO:0103118">
    <property type="term" value="F:UDP-3-O-[(3R)-3-hydroxyacyl]-glucosamine N-acyltransferase activity"/>
    <property type="evidence" value="ECO:0007669"/>
    <property type="project" value="UniProtKB-EC"/>
</dbReference>
<dbReference type="InterPro" id="IPR011004">
    <property type="entry name" value="Trimer_LpxA-like_sf"/>
</dbReference>
<feature type="domain" description="UDP-3-O-[3-hydroxymyristoyl] glucosamine N-acyltransferase non-repeat region" evidence="8">
    <location>
        <begin position="20"/>
        <end position="92"/>
    </location>
</feature>
<comment type="similarity">
    <text evidence="7">Belongs to the transferase hexapeptide repeat family. LpxD subfamily.</text>
</comment>
<reference evidence="10" key="1">
    <citation type="submission" date="2021-05" db="EMBL/GenBank/DDBJ databases">
        <authorList>
            <person name="Pietrasiak N."/>
            <person name="Ward R."/>
            <person name="Stajich J.E."/>
            <person name="Kurbessoian T."/>
        </authorList>
    </citation>
    <scope>NUCLEOTIDE SEQUENCE</scope>
    <source>
        <strain evidence="10">GSE-TBD4-15B</strain>
    </source>
</reference>
<keyword evidence="6 7" id="KW-0012">Acyltransferase</keyword>
<dbReference type="EMBL" id="JAHHHV010000070">
    <property type="protein sequence ID" value="MBW4466660.1"/>
    <property type="molecule type" value="Genomic_DNA"/>
</dbReference>
<evidence type="ECO:0000313" key="10">
    <source>
        <dbReference type="EMBL" id="MBW4466660.1"/>
    </source>
</evidence>
<dbReference type="Gene3D" id="2.160.10.10">
    <property type="entry name" value="Hexapeptide repeat proteins"/>
    <property type="match status" value="1"/>
</dbReference>
<dbReference type="GO" id="GO:0031470">
    <property type="term" value="C:carboxysome"/>
    <property type="evidence" value="ECO:0007669"/>
    <property type="project" value="UniProtKB-ARBA"/>
</dbReference>
<comment type="caution">
    <text evidence="10">The sequence shown here is derived from an EMBL/GenBank/DDBJ whole genome shotgun (WGS) entry which is preliminary data.</text>
</comment>
<dbReference type="Pfam" id="PF04613">
    <property type="entry name" value="LpxD"/>
    <property type="match status" value="1"/>
</dbReference>
<dbReference type="EC" id="2.3.1.191" evidence="7"/>
<protein>
    <recommendedName>
        <fullName evidence="7">UDP-3-O-acylglucosamine N-acyltransferase</fullName>
        <ecNumber evidence="7">2.3.1.191</ecNumber>
    </recommendedName>
</protein>
<evidence type="ECO:0000256" key="6">
    <source>
        <dbReference type="ARBA" id="ARBA00023315"/>
    </source>
</evidence>
<dbReference type="Pfam" id="PF00132">
    <property type="entry name" value="Hexapep"/>
    <property type="match status" value="1"/>
</dbReference>
<dbReference type="Gene3D" id="3.40.1390.10">
    <property type="entry name" value="MurE/MurF, N-terminal domain"/>
    <property type="match status" value="1"/>
</dbReference>
<dbReference type="GO" id="GO:0009245">
    <property type="term" value="P:lipid A biosynthetic process"/>
    <property type="evidence" value="ECO:0007669"/>
    <property type="project" value="UniProtKB-UniRule"/>
</dbReference>
<comment type="function">
    <text evidence="7">Catalyzes the N-acylation of UDP-3-O-acylglucosamine using 3-hydroxyacyl-ACP as the acyl donor. Is involved in the biosynthesis of lipid A, a phosphorylated glycolipid that anchors the lipopolysaccharide to the outer membrane of the cell.</text>
</comment>
<comment type="catalytic activity">
    <reaction evidence="7">
        <text>a UDP-3-O-[(3R)-3-hydroxyacyl]-alpha-D-glucosamine + a (3R)-hydroxyacyl-[ACP] = a UDP-2-N,3-O-bis[(3R)-3-hydroxyacyl]-alpha-D-glucosamine + holo-[ACP] + H(+)</text>
        <dbReference type="Rhea" id="RHEA:53836"/>
        <dbReference type="Rhea" id="RHEA-COMP:9685"/>
        <dbReference type="Rhea" id="RHEA-COMP:9945"/>
        <dbReference type="ChEBI" id="CHEBI:15378"/>
        <dbReference type="ChEBI" id="CHEBI:64479"/>
        <dbReference type="ChEBI" id="CHEBI:78827"/>
        <dbReference type="ChEBI" id="CHEBI:137740"/>
        <dbReference type="ChEBI" id="CHEBI:137748"/>
        <dbReference type="EC" id="2.3.1.191"/>
    </reaction>
</comment>
<dbReference type="SUPFAM" id="SSF51161">
    <property type="entry name" value="Trimeric LpxA-like enzymes"/>
    <property type="match status" value="1"/>
</dbReference>
<proteinExistence type="inferred from homology"/>
<evidence type="ECO:0000313" key="11">
    <source>
        <dbReference type="Proteomes" id="UP000707356"/>
    </source>
</evidence>
<dbReference type="InterPro" id="IPR007691">
    <property type="entry name" value="LpxD"/>
</dbReference>
<dbReference type="Pfam" id="PF25087">
    <property type="entry name" value="GMPPB_C"/>
    <property type="match status" value="1"/>
</dbReference>
<dbReference type="InterPro" id="IPR020573">
    <property type="entry name" value="UDP_GlcNAc_AcTrfase_non-rep"/>
</dbReference>
<gene>
    <name evidence="7 10" type="primary">lpxD</name>
    <name evidence="10" type="ORF">KME07_14650</name>
</gene>
<dbReference type="HAMAP" id="MF_00523">
    <property type="entry name" value="LpxD"/>
    <property type="match status" value="1"/>
</dbReference>
<evidence type="ECO:0000256" key="3">
    <source>
        <dbReference type="ARBA" id="ARBA00022679"/>
    </source>
</evidence>
<evidence type="ECO:0000256" key="2">
    <source>
        <dbReference type="ARBA" id="ARBA00022556"/>
    </source>
</evidence>
<organism evidence="10 11">
    <name type="scientific">Pegethrix bostrychoides GSE-TBD4-15B</name>
    <dbReference type="NCBI Taxonomy" id="2839662"/>
    <lineage>
        <taxon>Bacteria</taxon>
        <taxon>Bacillati</taxon>
        <taxon>Cyanobacteriota</taxon>
        <taxon>Cyanophyceae</taxon>
        <taxon>Oculatellales</taxon>
        <taxon>Oculatellaceae</taxon>
        <taxon>Pegethrix</taxon>
    </lineage>
</organism>
<dbReference type="GO" id="GO:0016020">
    <property type="term" value="C:membrane"/>
    <property type="evidence" value="ECO:0007669"/>
    <property type="project" value="GOC"/>
</dbReference>
<keyword evidence="3 7" id="KW-0808">Transferase</keyword>
<dbReference type="CDD" id="cd03352">
    <property type="entry name" value="LbH_LpxD"/>
    <property type="match status" value="1"/>
</dbReference>
<reference evidence="10" key="2">
    <citation type="journal article" date="2022" name="Microbiol. Resour. Announc.">
        <title>Metagenome Sequencing to Explore Phylogenomics of Terrestrial Cyanobacteria.</title>
        <authorList>
            <person name="Ward R.D."/>
            <person name="Stajich J.E."/>
            <person name="Johansen J.R."/>
            <person name="Huntemann M."/>
            <person name="Clum A."/>
            <person name="Foster B."/>
            <person name="Foster B."/>
            <person name="Roux S."/>
            <person name="Palaniappan K."/>
            <person name="Varghese N."/>
            <person name="Mukherjee S."/>
            <person name="Reddy T.B.K."/>
            <person name="Daum C."/>
            <person name="Copeland A."/>
            <person name="Chen I.A."/>
            <person name="Ivanova N.N."/>
            <person name="Kyrpides N.C."/>
            <person name="Shapiro N."/>
            <person name="Eloe-Fadrosh E.A."/>
            <person name="Pietrasiak N."/>
        </authorList>
    </citation>
    <scope>NUCLEOTIDE SEQUENCE</scope>
    <source>
        <strain evidence="10">GSE-TBD4-15B</strain>
    </source>
</reference>